<dbReference type="EMBL" id="CAJJDO010000176">
    <property type="protein sequence ID" value="CAD8213275.1"/>
    <property type="molecule type" value="Genomic_DNA"/>
</dbReference>
<evidence type="ECO:0000313" key="2">
    <source>
        <dbReference type="Proteomes" id="UP000689195"/>
    </source>
</evidence>
<comment type="caution">
    <text evidence="1">The sequence shown here is derived from an EMBL/GenBank/DDBJ whole genome shotgun (WGS) entry which is preliminary data.</text>
</comment>
<dbReference type="AlphaFoldDB" id="A0A8S1YGS3"/>
<name>A0A8S1YGS3_9CILI</name>
<evidence type="ECO:0000313" key="1">
    <source>
        <dbReference type="EMBL" id="CAD8213275.1"/>
    </source>
</evidence>
<proteinExistence type="predicted"/>
<keyword evidence="2" id="KW-1185">Reference proteome</keyword>
<gene>
    <name evidence="1" type="ORF">PPENT_87.1.T1760022</name>
</gene>
<protein>
    <submittedName>
        <fullName evidence="1">Uncharacterized protein</fullName>
    </submittedName>
</protein>
<sequence length="328" mass="39297">MSVKEKFYLSISKINTILNGWIPKEFSNISVQCKLKFLSKVNVYTEKYVECHQYSNCHTFQQDCFQLYHFMHGVFEHLVANVQNHLLQFKQVNANTLGEVKIISDGSVENSNEIIVMLSKIKYTCSDDLWTTKKYMYYCLRDNNQLFENTPILSYLLNHSQDAKYIPFIVQCTGRYYQNTTQVLFKDEQAPAVKVEKENHLQLFLQHIQPLQFILYKALLCNRKIIFQFQFIIYNIYKFYLYLSCRLKQQTFLFNILDYNIKKYLIQVDQIIWSRQPKISKFFDVISSNSSLEQKNKSSKFQHQFLQWSTFINNFLQQIKKQQQVLYV</sequence>
<dbReference type="Proteomes" id="UP000689195">
    <property type="component" value="Unassembled WGS sequence"/>
</dbReference>
<organism evidence="1 2">
    <name type="scientific">Paramecium pentaurelia</name>
    <dbReference type="NCBI Taxonomy" id="43138"/>
    <lineage>
        <taxon>Eukaryota</taxon>
        <taxon>Sar</taxon>
        <taxon>Alveolata</taxon>
        <taxon>Ciliophora</taxon>
        <taxon>Intramacronucleata</taxon>
        <taxon>Oligohymenophorea</taxon>
        <taxon>Peniculida</taxon>
        <taxon>Parameciidae</taxon>
        <taxon>Paramecium</taxon>
    </lineage>
</organism>
<accession>A0A8S1YGS3</accession>
<reference evidence="1" key="1">
    <citation type="submission" date="2021-01" db="EMBL/GenBank/DDBJ databases">
        <authorList>
            <consortium name="Genoscope - CEA"/>
            <person name="William W."/>
        </authorList>
    </citation>
    <scope>NUCLEOTIDE SEQUENCE</scope>
</reference>